<evidence type="ECO:0000259" key="1">
    <source>
        <dbReference type="Pfam" id="PF26080"/>
    </source>
</evidence>
<dbReference type="SUPFAM" id="SSF49854">
    <property type="entry name" value="Spermadhesin, CUB domain"/>
    <property type="match status" value="1"/>
</dbReference>
<accession>A0AAV2SH17</accession>
<feature type="domain" description="CUB" evidence="1">
    <location>
        <begin position="35"/>
        <end position="86"/>
    </location>
</feature>
<sequence length="146" mass="16542">NSKEAKQIILRVSNEPYPRTFSISIEYLSEAKAVPRRCLQYKTTPQGTIQSFNYDGSPPMALFDQEYTICFKYLVGYCDVAFNFETLDLGSDSDYLRIGDDKVFNDSFDNPIMANATDPIYVNVRIGDSNEQQGEGFKATYTMMGC</sequence>
<dbReference type="Proteomes" id="UP001497623">
    <property type="component" value="Unassembled WGS sequence"/>
</dbReference>
<dbReference type="InterPro" id="IPR058698">
    <property type="entry name" value="CUB_metazoa"/>
</dbReference>
<keyword evidence="3" id="KW-1185">Reference proteome</keyword>
<evidence type="ECO:0000313" key="3">
    <source>
        <dbReference type="Proteomes" id="UP001497623"/>
    </source>
</evidence>
<dbReference type="EMBL" id="CAXKWB010075593">
    <property type="protein sequence ID" value="CAL4199405.1"/>
    <property type="molecule type" value="Genomic_DNA"/>
</dbReference>
<dbReference type="Pfam" id="PF26080">
    <property type="entry name" value="CUB_animal"/>
    <property type="match status" value="1"/>
</dbReference>
<organism evidence="2 3">
    <name type="scientific">Meganyctiphanes norvegica</name>
    <name type="common">Northern krill</name>
    <name type="synonym">Thysanopoda norvegica</name>
    <dbReference type="NCBI Taxonomy" id="48144"/>
    <lineage>
        <taxon>Eukaryota</taxon>
        <taxon>Metazoa</taxon>
        <taxon>Ecdysozoa</taxon>
        <taxon>Arthropoda</taxon>
        <taxon>Crustacea</taxon>
        <taxon>Multicrustacea</taxon>
        <taxon>Malacostraca</taxon>
        <taxon>Eumalacostraca</taxon>
        <taxon>Eucarida</taxon>
        <taxon>Euphausiacea</taxon>
        <taxon>Euphausiidae</taxon>
        <taxon>Meganyctiphanes</taxon>
    </lineage>
</organism>
<feature type="non-terminal residue" evidence="2">
    <location>
        <position position="1"/>
    </location>
</feature>
<reference evidence="2 3" key="1">
    <citation type="submission" date="2024-05" db="EMBL/GenBank/DDBJ databases">
        <authorList>
            <person name="Wallberg A."/>
        </authorList>
    </citation>
    <scope>NUCLEOTIDE SEQUENCE [LARGE SCALE GENOMIC DNA]</scope>
</reference>
<evidence type="ECO:0000313" key="2">
    <source>
        <dbReference type="EMBL" id="CAL4199405.1"/>
    </source>
</evidence>
<dbReference type="AlphaFoldDB" id="A0AAV2SH17"/>
<dbReference type="Gene3D" id="2.60.120.290">
    <property type="entry name" value="Spermadhesin, CUB domain"/>
    <property type="match status" value="1"/>
</dbReference>
<name>A0AAV2SH17_MEGNR</name>
<dbReference type="InterPro" id="IPR035914">
    <property type="entry name" value="Sperma_CUB_dom_sf"/>
</dbReference>
<proteinExistence type="predicted"/>
<comment type="caution">
    <text evidence="2">The sequence shown here is derived from an EMBL/GenBank/DDBJ whole genome shotgun (WGS) entry which is preliminary data.</text>
</comment>
<protein>
    <recommendedName>
        <fullName evidence="1">CUB domain-containing protein</fullName>
    </recommendedName>
</protein>
<gene>
    <name evidence="2" type="ORF">MNOR_LOCUS37464</name>
</gene>